<dbReference type="Proteomes" id="UP000821837">
    <property type="component" value="Unassembled WGS sequence"/>
</dbReference>
<sequence length="504" mass="56317">MAGVGAPVGDAANRPATPEHARVLSTPYPAIASNVSDYSSPIRERRESKRCLFTLCVFCVVGAVTMAVPLALVLLPLLVGESRYTVNYLNISFSPSSDGSQSRPPETETPGVLTRTTRQAVTANVPPSCRRESPRVSDDLVNVNAQPLSPTLATLNGTESVYCLYNNSRFRKPRGHDFLTVHVPWWFCSRLIYWSVGIDKGKLTSRAENFDRIYGLYKLRVIADTYREGVELLMTVGGYPEDTGQLYALGSGTNESYSLAKDVAETVYYTGFNGVNLHLVEDPSCERYFTSQYRWLSDFIDVLSERIQINFATFPFKITAMVGADRIQAKNYVRYLEGRVDFVFYDTHNLISTSGSMDAYCSKYYEKTEALLRELRNVKNTTFCGSLSFIMPSRSNDDRTVASLAHTISKREGFVSRLDFCVEQRTVVNGSDIAGCSTYTSGSPWEVSAFPNRSALRTAFGQKCLWLMDIDFDSYNSTECAYLGAWAMLREVYAALSPRPPSRF</sequence>
<keyword evidence="4" id="KW-1185">Reference proteome</keyword>
<comment type="caution">
    <text evidence="3">The sequence shown here is derived from an EMBL/GenBank/DDBJ whole genome shotgun (WGS) entry which is preliminary data.</text>
</comment>
<dbReference type="Gene3D" id="3.20.20.80">
    <property type="entry name" value="Glycosidases"/>
    <property type="match status" value="1"/>
</dbReference>
<feature type="region of interest" description="Disordered" evidence="1">
    <location>
        <begin position="1"/>
        <end position="20"/>
    </location>
</feature>
<evidence type="ECO:0000313" key="3">
    <source>
        <dbReference type="EMBL" id="KAH7955593.1"/>
    </source>
</evidence>
<evidence type="ECO:0000256" key="2">
    <source>
        <dbReference type="SAM" id="Phobius"/>
    </source>
</evidence>
<keyword evidence="2" id="KW-0472">Membrane</keyword>
<accession>A0A9D4PWD9</accession>
<dbReference type="AlphaFoldDB" id="A0A9D4PWD9"/>
<organism evidence="3 4">
    <name type="scientific">Rhipicephalus sanguineus</name>
    <name type="common">Brown dog tick</name>
    <name type="synonym">Ixodes sanguineus</name>
    <dbReference type="NCBI Taxonomy" id="34632"/>
    <lineage>
        <taxon>Eukaryota</taxon>
        <taxon>Metazoa</taxon>
        <taxon>Ecdysozoa</taxon>
        <taxon>Arthropoda</taxon>
        <taxon>Chelicerata</taxon>
        <taxon>Arachnida</taxon>
        <taxon>Acari</taxon>
        <taxon>Parasitiformes</taxon>
        <taxon>Ixodida</taxon>
        <taxon>Ixodoidea</taxon>
        <taxon>Ixodidae</taxon>
        <taxon>Rhipicephalinae</taxon>
        <taxon>Rhipicephalus</taxon>
        <taxon>Rhipicephalus</taxon>
    </lineage>
</organism>
<evidence type="ECO:0000313" key="4">
    <source>
        <dbReference type="Proteomes" id="UP000821837"/>
    </source>
</evidence>
<feature type="transmembrane region" description="Helical" evidence="2">
    <location>
        <begin position="52"/>
        <end position="79"/>
    </location>
</feature>
<gene>
    <name evidence="3" type="ORF">HPB52_001679</name>
</gene>
<protein>
    <recommendedName>
        <fullName evidence="5">Chitinase</fullName>
    </recommendedName>
</protein>
<reference evidence="3" key="1">
    <citation type="journal article" date="2020" name="Cell">
        <title>Large-Scale Comparative Analyses of Tick Genomes Elucidate Their Genetic Diversity and Vector Capacities.</title>
        <authorList>
            <consortium name="Tick Genome and Microbiome Consortium (TIGMIC)"/>
            <person name="Jia N."/>
            <person name="Wang J."/>
            <person name="Shi W."/>
            <person name="Du L."/>
            <person name="Sun Y."/>
            <person name="Zhan W."/>
            <person name="Jiang J.F."/>
            <person name="Wang Q."/>
            <person name="Zhang B."/>
            <person name="Ji P."/>
            <person name="Bell-Sakyi L."/>
            <person name="Cui X.M."/>
            <person name="Yuan T.T."/>
            <person name="Jiang B.G."/>
            <person name="Yang W.F."/>
            <person name="Lam T.T."/>
            <person name="Chang Q.C."/>
            <person name="Ding S.J."/>
            <person name="Wang X.J."/>
            <person name="Zhu J.G."/>
            <person name="Ruan X.D."/>
            <person name="Zhao L."/>
            <person name="Wei J.T."/>
            <person name="Ye R.Z."/>
            <person name="Que T.C."/>
            <person name="Du C.H."/>
            <person name="Zhou Y.H."/>
            <person name="Cheng J.X."/>
            <person name="Dai P.F."/>
            <person name="Guo W.B."/>
            <person name="Han X.H."/>
            <person name="Huang E.J."/>
            <person name="Li L.F."/>
            <person name="Wei W."/>
            <person name="Gao Y.C."/>
            <person name="Liu J.Z."/>
            <person name="Shao H.Z."/>
            <person name="Wang X."/>
            <person name="Wang C.C."/>
            <person name="Yang T.C."/>
            <person name="Huo Q.B."/>
            <person name="Li W."/>
            <person name="Chen H.Y."/>
            <person name="Chen S.E."/>
            <person name="Zhou L.G."/>
            <person name="Ni X.B."/>
            <person name="Tian J.H."/>
            <person name="Sheng Y."/>
            <person name="Liu T."/>
            <person name="Pan Y.S."/>
            <person name="Xia L.Y."/>
            <person name="Li J."/>
            <person name="Zhao F."/>
            <person name="Cao W.C."/>
        </authorList>
    </citation>
    <scope>NUCLEOTIDE SEQUENCE</scope>
    <source>
        <strain evidence="3">Rsan-2018</strain>
    </source>
</reference>
<evidence type="ECO:0000256" key="1">
    <source>
        <dbReference type="SAM" id="MobiDB-lite"/>
    </source>
</evidence>
<evidence type="ECO:0008006" key="5">
    <source>
        <dbReference type="Google" id="ProtNLM"/>
    </source>
</evidence>
<keyword evidence="2" id="KW-1133">Transmembrane helix</keyword>
<name>A0A9D4PWD9_RHISA</name>
<dbReference type="SUPFAM" id="SSF51445">
    <property type="entry name" value="(Trans)glycosidases"/>
    <property type="match status" value="1"/>
</dbReference>
<reference evidence="3" key="2">
    <citation type="submission" date="2021-09" db="EMBL/GenBank/DDBJ databases">
        <authorList>
            <person name="Jia N."/>
            <person name="Wang J."/>
            <person name="Shi W."/>
            <person name="Du L."/>
            <person name="Sun Y."/>
            <person name="Zhan W."/>
            <person name="Jiang J."/>
            <person name="Wang Q."/>
            <person name="Zhang B."/>
            <person name="Ji P."/>
            <person name="Sakyi L.B."/>
            <person name="Cui X."/>
            <person name="Yuan T."/>
            <person name="Jiang B."/>
            <person name="Yang W."/>
            <person name="Lam T.T.-Y."/>
            <person name="Chang Q."/>
            <person name="Ding S."/>
            <person name="Wang X."/>
            <person name="Zhu J."/>
            <person name="Ruan X."/>
            <person name="Zhao L."/>
            <person name="Wei J."/>
            <person name="Que T."/>
            <person name="Du C."/>
            <person name="Cheng J."/>
            <person name="Dai P."/>
            <person name="Han X."/>
            <person name="Huang E."/>
            <person name="Gao Y."/>
            <person name="Liu J."/>
            <person name="Shao H."/>
            <person name="Ye R."/>
            <person name="Li L."/>
            <person name="Wei W."/>
            <person name="Wang X."/>
            <person name="Wang C."/>
            <person name="Huo Q."/>
            <person name="Li W."/>
            <person name="Guo W."/>
            <person name="Chen H."/>
            <person name="Chen S."/>
            <person name="Zhou L."/>
            <person name="Zhou L."/>
            <person name="Ni X."/>
            <person name="Tian J."/>
            <person name="Zhou Y."/>
            <person name="Sheng Y."/>
            <person name="Liu T."/>
            <person name="Pan Y."/>
            <person name="Xia L."/>
            <person name="Li J."/>
            <person name="Zhao F."/>
            <person name="Cao W."/>
        </authorList>
    </citation>
    <scope>NUCLEOTIDE SEQUENCE</scope>
    <source>
        <strain evidence="3">Rsan-2018</strain>
        <tissue evidence="3">Larvae</tissue>
    </source>
</reference>
<dbReference type="EMBL" id="JABSTV010001250">
    <property type="protein sequence ID" value="KAH7955593.1"/>
    <property type="molecule type" value="Genomic_DNA"/>
</dbReference>
<keyword evidence="2" id="KW-0812">Transmembrane</keyword>
<dbReference type="InterPro" id="IPR017853">
    <property type="entry name" value="GH"/>
</dbReference>
<proteinExistence type="predicted"/>